<dbReference type="PANTHER" id="PTHR46097">
    <property type="entry name" value="G PROTEIN-COUPLED RECEPTOR KINASE INTERACTING ARFGAP"/>
    <property type="match status" value="1"/>
</dbReference>
<dbReference type="GO" id="GO:0031267">
    <property type="term" value="F:small GTPase binding"/>
    <property type="evidence" value="ECO:0007669"/>
    <property type="project" value="TreeGrafter"/>
</dbReference>
<reference evidence="3" key="1">
    <citation type="submission" date="2016-11" db="UniProtKB">
        <authorList>
            <consortium name="WormBaseParasite"/>
        </authorList>
    </citation>
    <scope>IDENTIFICATION</scope>
</reference>
<dbReference type="GO" id="GO:0032012">
    <property type="term" value="P:regulation of ARF protein signal transduction"/>
    <property type="evidence" value="ECO:0007669"/>
    <property type="project" value="InterPro"/>
</dbReference>
<dbReference type="AlphaFoldDB" id="A0A1I7WUM8"/>
<dbReference type="Proteomes" id="UP000095283">
    <property type="component" value="Unplaced"/>
</dbReference>
<dbReference type="InterPro" id="IPR047161">
    <property type="entry name" value="GIT-like"/>
</dbReference>
<proteinExistence type="predicted"/>
<name>A0A1I7WUM8_HETBA</name>
<evidence type="ECO:0000313" key="2">
    <source>
        <dbReference type="Proteomes" id="UP000095283"/>
    </source>
</evidence>
<dbReference type="Gene3D" id="1.20.5.170">
    <property type="match status" value="1"/>
</dbReference>
<dbReference type="GO" id="GO:0007420">
    <property type="term" value="P:brain development"/>
    <property type="evidence" value="ECO:0007669"/>
    <property type="project" value="InterPro"/>
</dbReference>
<keyword evidence="2" id="KW-1185">Reference proteome</keyword>
<evidence type="ECO:0000259" key="1">
    <source>
        <dbReference type="Pfam" id="PF16559"/>
    </source>
</evidence>
<dbReference type="GO" id="GO:0005096">
    <property type="term" value="F:GTPase activator activity"/>
    <property type="evidence" value="ECO:0007669"/>
    <property type="project" value="InterPro"/>
</dbReference>
<dbReference type="WBParaSite" id="Hba_08881">
    <property type="protein sequence ID" value="Hba_08881"/>
    <property type="gene ID" value="Hba_08881"/>
</dbReference>
<sequence>MQVELLCIYGADPEQRNANDQTPAQVARQDGFVSFCIIIQYKFILVRTFYYHHQIDLLHFYKIKNEARRRYLGQPLEEDSLDVLDTSNLHASGLVFYAVSALANETSRDYDEVADSTYKLDGMRCSRVTSYKIYILFSLTLIFRESSGNKTRSTISIEGAIDSRVSLDDVLELKERITENEIKLDSLTNTNAQIMKILSTLQSSMEHMRVENTCLKDERLDKVDKTCKSPFGE</sequence>
<dbReference type="Pfam" id="PF16559">
    <property type="entry name" value="GIT_CC"/>
    <property type="match status" value="1"/>
</dbReference>
<evidence type="ECO:0000313" key="3">
    <source>
        <dbReference type="WBParaSite" id="Hba_08881"/>
    </source>
</evidence>
<dbReference type="InterPro" id="IPR032352">
    <property type="entry name" value="GIT1/2_CC"/>
</dbReference>
<feature type="domain" description="Arf GTPase-activating protein GIT1/2 coiled-coil" evidence="1">
    <location>
        <begin position="162"/>
        <end position="217"/>
    </location>
</feature>
<accession>A0A1I7WUM8</accession>
<dbReference type="PANTHER" id="PTHR46097:SF3">
    <property type="entry name" value="ARF GTPASE-ACTIVATING PROTEIN GIT"/>
    <property type="match status" value="1"/>
</dbReference>
<organism evidence="2 3">
    <name type="scientific">Heterorhabditis bacteriophora</name>
    <name type="common">Entomopathogenic nematode worm</name>
    <dbReference type="NCBI Taxonomy" id="37862"/>
    <lineage>
        <taxon>Eukaryota</taxon>
        <taxon>Metazoa</taxon>
        <taxon>Ecdysozoa</taxon>
        <taxon>Nematoda</taxon>
        <taxon>Chromadorea</taxon>
        <taxon>Rhabditida</taxon>
        <taxon>Rhabditina</taxon>
        <taxon>Rhabditomorpha</taxon>
        <taxon>Strongyloidea</taxon>
        <taxon>Heterorhabditidae</taxon>
        <taxon>Heterorhabditis</taxon>
    </lineage>
</organism>
<dbReference type="GO" id="GO:0008277">
    <property type="term" value="P:regulation of G protein-coupled receptor signaling pathway"/>
    <property type="evidence" value="ECO:0007669"/>
    <property type="project" value="TreeGrafter"/>
</dbReference>
<protein>
    <submittedName>
        <fullName evidence="3">GIT_CC domain-containing protein</fullName>
    </submittedName>
</protein>